<dbReference type="CDD" id="cd08474">
    <property type="entry name" value="PBP2_CrgA_like_5"/>
    <property type="match status" value="1"/>
</dbReference>
<dbReference type="SUPFAM" id="SSF53850">
    <property type="entry name" value="Periplasmic binding protein-like II"/>
    <property type="match status" value="1"/>
</dbReference>
<evidence type="ECO:0000259" key="5">
    <source>
        <dbReference type="PROSITE" id="PS50931"/>
    </source>
</evidence>
<dbReference type="PANTHER" id="PTHR30537">
    <property type="entry name" value="HTH-TYPE TRANSCRIPTIONAL REGULATOR"/>
    <property type="match status" value="1"/>
</dbReference>
<keyword evidence="2" id="KW-0805">Transcription regulation</keyword>
<dbReference type="InterPro" id="IPR036390">
    <property type="entry name" value="WH_DNA-bd_sf"/>
</dbReference>
<dbReference type="GO" id="GO:0006351">
    <property type="term" value="P:DNA-templated transcription"/>
    <property type="evidence" value="ECO:0007669"/>
    <property type="project" value="TreeGrafter"/>
</dbReference>
<dbReference type="Proteomes" id="UP000233769">
    <property type="component" value="Chromosome tk0001"/>
</dbReference>
<dbReference type="FunFam" id="1.10.10.10:FF:000001">
    <property type="entry name" value="LysR family transcriptional regulator"/>
    <property type="match status" value="1"/>
</dbReference>
<accession>A0A2N9AXK5</accession>
<dbReference type="GeneID" id="72988156"/>
<dbReference type="InterPro" id="IPR036388">
    <property type="entry name" value="WH-like_DNA-bd_sf"/>
</dbReference>
<protein>
    <submittedName>
        <fullName evidence="6">Putative transcriptional regulator</fullName>
    </submittedName>
</protein>
<dbReference type="InterPro" id="IPR058163">
    <property type="entry name" value="LysR-type_TF_proteobact-type"/>
</dbReference>
<keyword evidence="4" id="KW-0804">Transcription</keyword>
<proteinExistence type="inferred from homology"/>
<gene>
    <name evidence="6" type="ORF">TK0001_5483</name>
</gene>
<dbReference type="Gene3D" id="3.40.190.290">
    <property type="match status" value="1"/>
</dbReference>
<dbReference type="PROSITE" id="PS50931">
    <property type="entry name" value="HTH_LYSR"/>
    <property type="match status" value="1"/>
</dbReference>
<dbReference type="SUPFAM" id="SSF46785">
    <property type="entry name" value="Winged helix' DNA-binding domain"/>
    <property type="match status" value="1"/>
</dbReference>
<dbReference type="EMBL" id="LT962688">
    <property type="protein sequence ID" value="SOR32049.1"/>
    <property type="molecule type" value="Genomic_DNA"/>
</dbReference>
<name>A0A2N9AXK5_METEX</name>
<evidence type="ECO:0000256" key="2">
    <source>
        <dbReference type="ARBA" id="ARBA00023015"/>
    </source>
</evidence>
<organism evidence="6 7">
    <name type="scientific">Methylorubrum extorquens</name>
    <name type="common">Methylobacterium dichloromethanicum</name>
    <name type="synonym">Methylobacterium extorquens</name>
    <dbReference type="NCBI Taxonomy" id="408"/>
    <lineage>
        <taxon>Bacteria</taxon>
        <taxon>Pseudomonadati</taxon>
        <taxon>Pseudomonadota</taxon>
        <taxon>Alphaproteobacteria</taxon>
        <taxon>Hyphomicrobiales</taxon>
        <taxon>Methylobacteriaceae</taxon>
        <taxon>Methylorubrum</taxon>
    </lineage>
</organism>
<dbReference type="AlphaFoldDB" id="A0A2N9AXK5"/>
<dbReference type="InterPro" id="IPR005119">
    <property type="entry name" value="LysR_subst-bd"/>
</dbReference>
<evidence type="ECO:0000256" key="4">
    <source>
        <dbReference type="ARBA" id="ARBA00023163"/>
    </source>
</evidence>
<evidence type="ECO:0000256" key="3">
    <source>
        <dbReference type="ARBA" id="ARBA00023125"/>
    </source>
</evidence>
<dbReference type="PANTHER" id="PTHR30537:SF1">
    <property type="entry name" value="HTH-TYPE TRANSCRIPTIONAL REGULATOR PGRR"/>
    <property type="match status" value="1"/>
</dbReference>
<dbReference type="InterPro" id="IPR000847">
    <property type="entry name" value="LysR_HTH_N"/>
</dbReference>
<dbReference type="Gene3D" id="1.10.10.10">
    <property type="entry name" value="Winged helix-like DNA-binding domain superfamily/Winged helix DNA-binding domain"/>
    <property type="match status" value="1"/>
</dbReference>
<dbReference type="RefSeq" id="WP_015821278.1">
    <property type="nucleotide sequence ID" value="NZ_CP110130.1"/>
</dbReference>
<evidence type="ECO:0000313" key="7">
    <source>
        <dbReference type="Proteomes" id="UP000233769"/>
    </source>
</evidence>
<dbReference type="Pfam" id="PF00126">
    <property type="entry name" value="HTH_1"/>
    <property type="match status" value="1"/>
</dbReference>
<keyword evidence="3" id="KW-0238">DNA-binding</keyword>
<dbReference type="Pfam" id="PF03466">
    <property type="entry name" value="LysR_substrate"/>
    <property type="match status" value="1"/>
</dbReference>
<dbReference type="GO" id="GO:0043565">
    <property type="term" value="F:sequence-specific DNA binding"/>
    <property type="evidence" value="ECO:0007669"/>
    <property type="project" value="TreeGrafter"/>
</dbReference>
<feature type="domain" description="HTH lysR-type" evidence="5">
    <location>
        <begin position="1"/>
        <end position="61"/>
    </location>
</feature>
<evidence type="ECO:0000313" key="6">
    <source>
        <dbReference type="EMBL" id="SOR32049.1"/>
    </source>
</evidence>
<dbReference type="GO" id="GO:0003700">
    <property type="term" value="F:DNA-binding transcription factor activity"/>
    <property type="evidence" value="ECO:0007669"/>
    <property type="project" value="InterPro"/>
</dbReference>
<evidence type="ECO:0000256" key="1">
    <source>
        <dbReference type="ARBA" id="ARBA00009437"/>
    </source>
</evidence>
<comment type="similarity">
    <text evidence="1">Belongs to the LysR transcriptional regulatory family.</text>
</comment>
<reference evidence="7" key="1">
    <citation type="submission" date="2017-10" db="EMBL/GenBank/DDBJ databases">
        <authorList>
            <person name="Regsiter A."/>
            <person name="William W."/>
        </authorList>
    </citation>
    <scope>NUCLEOTIDE SEQUENCE [LARGE SCALE GENOMIC DNA]</scope>
</reference>
<sequence length="294" mass="32915">MRGSELGELAAFLAVARHRSFRKAATERGVASSAISHAIRNLEERVGVRLLQRTTRSVALTDAGERFLADLAPAFEQIERAQEGLNTFRATPFGTVRINLPTSLAPFLLRDVIGSLVAENPGLRLDIVATDRLIDIVEEGFDAGIRFGEVLSRNMIAVRIGPTQRFAVVGSPDYLDQHPAPEHPRDLQHHVGIRYSFPSGRILNWRFKRDDEAIEVDVDGPVTLDHQELMVEAAVKGAGLAYVWEDRARPYLETGTLRRCLEDWCPVRDDLFLYYPSQRHLSGGLRALIDRLKV</sequence>